<dbReference type="RefSeq" id="WP_071667212.1">
    <property type="nucleotide sequence ID" value="NZ_JACLAG010000010.1"/>
</dbReference>
<comment type="caution">
    <text evidence="1">The sequence shown here is derived from an EMBL/GenBank/DDBJ whole genome shotgun (WGS) entry which is preliminary data.</text>
</comment>
<reference evidence="1 2" key="1">
    <citation type="submission" date="2020-08" db="EMBL/GenBank/DDBJ databases">
        <title>Emergence and comparative genomics analysis of Citrobacter in Fennec fox imported from North Africa to China.</title>
        <authorList>
            <person name="Zheng B."/>
        </authorList>
    </citation>
    <scope>NUCLEOTIDE SEQUENCE [LARGE SCALE GENOMIC DNA]</scope>
    <source>
        <strain evidence="1 2">FF141</strain>
    </source>
</reference>
<accession>A0A7X1EJV8</accession>
<dbReference type="Proteomes" id="UP000548504">
    <property type="component" value="Unassembled WGS sequence"/>
</dbReference>
<dbReference type="EMBL" id="JACLAG010000010">
    <property type="protein sequence ID" value="MBC2622786.1"/>
    <property type="molecule type" value="Genomic_DNA"/>
</dbReference>
<protein>
    <submittedName>
        <fullName evidence="1">Uncharacterized protein</fullName>
    </submittedName>
</protein>
<name>A0A7X1EJV8_9ENTR</name>
<proteinExistence type="predicted"/>
<organism evidence="1 2">
    <name type="scientific">Citrobacter cronae</name>
    <dbReference type="NCBI Taxonomy" id="1748967"/>
    <lineage>
        <taxon>Bacteria</taxon>
        <taxon>Pseudomonadati</taxon>
        <taxon>Pseudomonadota</taxon>
        <taxon>Gammaproteobacteria</taxon>
        <taxon>Enterobacterales</taxon>
        <taxon>Enterobacteriaceae</taxon>
        <taxon>Citrobacter</taxon>
        <taxon>Citrobacter freundii complex</taxon>
    </lineage>
</organism>
<dbReference type="AlphaFoldDB" id="A0A7X1EJV8"/>
<evidence type="ECO:0000313" key="2">
    <source>
        <dbReference type="Proteomes" id="UP000548504"/>
    </source>
</evidence>
<evidence type="ECO:0000313" key="1">
    <source>
        <dbReference type="EMBL" id="MBC2622786.1"/>
    </source>
</evidence>
<sequence length="77" mass="8251">MTQDPVLDIPEEIEVITVRVPEREALHVEANGSSITIFGDGRVSVVSDKPVQIRTPTHIEISAANISIDAGGEKQSS</sequence>
<gene>
    <name evidence="1" type="ORF">H7I73_24420</name>
</gene>